<evidence type="ECO:0000259" key="1">
    <source>
        <dbReference type="Pfam" id="PF01370"/>
    </source>
</evidence>
<dbReference type="RefSeq" id="WP_057862101.1">
    <property type="nucleotide sequence ID" value="NZ_LLYB01000122.1"/>
</dbReference>
<proteinExistence type="predicted"/>
<dbReference type="InterPro" id="IPR001509">
    <property type="entry name" value="Epimerase_deHydtase"/>
</dbReference>
<dbReference type="PANTHER" id="PTHR48079:SF6">
    <property type="entry name" value="NAD(P)-BINDING DOMAIN-CONTAINING PROTEIN-RELATED"/>
    <property type="match status" value="1"/>
</dbReference>
<dbReference type="GO" id="GO:0004029">
    <property type="term" value="F:aldehyde dehydrogenase (NAD+) activity"/>
    <property type="evidence" value="ECO:0007669"/>
    <property type="project" value="TreeGrafter"/>
</dbReference>
<feature type="domain" description="NAD-dependent epimerase/dehydratase" evidence="1">
    <location>
        <begin position="4"/>
        <end position="212"/>
    </location>
</feature>
<sequence length="300" mass="31537">MKIFCTGTSGYIGGSVATHLAAAGHHVTGLVRSPEKAGAVRAFGIEPLMGTLDDADILARAAQAADIVVNAASADHRGAVTSLLDALAGSGKPLIHTSGSSIVGTRARGERIDAVFDEDTPVTPSSARAARVALNEFILSYRDKGCRPVIICPSLIYGIGHGAGRDSVQVPLLIKLAKKRGNAAHAGPGENIWSNVHIDDLVTLYALAIAKAPAGSFYFAENGENSMRETCEAINRMLGFAGPPAAMSMQEAAAEWGEGTTEDTMASNSRVRAKRARNELGWQPKARGLIEEIEQGCYRE</sequence>
<dbReference type="Gene3D" id="3.40.50.720">
    <property type="entry name" value="NAD(P)-binding Rossmann-like Domain"/>
    <property type="match status" value="1"/>
</dbReference>
<dbReference type="InterPro" id="IPR051783">
    <property type="entry name" value="NAD(P)-dependent_oxidoreduct"/>
</dbReference>
<dbReference type="PANTHER" id="PTHR48079">
    <property type="entry name" value="PROTEIN YEEZ"/>
    <property type="match status" value="1"/>
</dbReference>
<dbReference type="AlphaFoldDB" id="A0A0R3MC87"/>
<dbReference type="EMBL" id="LLYB01000122">
    <property type="protein sequence ID" value="KRR17436.1"/>
    <property type="molecule type" value="Genomic_DNA"/>
</dbReference>
<dbReference type="Pfam" id="PF01370">
    <property type="entry name" value="Epimerase"/>
    <property type="match status" value="1"/>
</dbReference>
<reference evidence="2 3" key="1">
    <citation type="submission" date="2014-03" db="EMBL/GenBank/DDBJ databases">
        <title>Bradyrhizobium valentinum sp. nov., isolated from effective nodules of Lupinus mariae-josephae, a lupine endemic of basic-lime soils in Eastern Spain.</title>
        <authorList>
            <person name="Duran D."/>
            <person name="Rey L."/>
            <person name="Navarro A."/>
            <person name="Busquets A."/>
            <person name="Imperial J."/>
            <person name="Ruiz-Argueso T."/>
        </authorList>
    </citation>
    <scope>NUCLEOTIDE SEQUENCE [LARGE SCALE GENOMIC DNA]</scope>
    <source>
        <strain evidence="2 3">CCBAU 23086</strain>
    </source>
</reference>
<organism evidence="2 3">
    <name type="scientific">Bradyrhizobium lablabi</name>
    <dbReference type="NCBI Taxonomy" id="722472"/>
    <lineage>
        <taxon>Bacteria</taxon>
        <taxon>Pseudomonadati</taxon>
        <taxon>Pseudomonadota</taxon>
        <taxon>Alphaproteobacteria</taxon>
        <taxon>Hyphomicrobiales</taxon>
        <taxon>Nitrobacteraceae</taxon>
        <taxon>Bradyrhizobium</taxon>
    </lineage>
</organism>
<dbReference type="OrthoDB" id="9787292at2"/>
<evidence type="ECO:0000313" key="3">
    <source>
        <dbReference type="Proteomes" id="UP000051660"/>
    </source>
</evidence>
<dbReference type="Proteomes" id="UP000051660">
    <property type="component" value="Unassembled WGS sequence"/>
</dbReference>
<gene>
    <name evidence="2" type="ORF">CQ14_31630</name>
</gene>
<evidence type="ECO:0000313" key="2">
    <source>
        <dbReference type="EMBL" id="KRR17436.1"/>
    </source>
</evidence>
<accession>A0A0R3MC87</accession>
<dbReference type="STRING" id="722472.SAMN05444321_4052"/>
<comment type="caution">
    <text evidence="2">The sequence shown here is derived from an EMBL/GenBank/DDBJ whole genome shotgun (WGS) entry which is preliminary data.</text>
</comment>
<name>A0A0R3MC87_9BRAD</name>
<dbReference type="InterPro" id="IPR036291">
    <property type="entry name" value="NAD(P)-bd_dom_sf"/>
</dbReference>
<dbReference type="SUPFAM" id="SSF51735">
    <property type="entry name" value="NAD(P)-binding Rossmann-fold domains"/>
    <property type="match status" value="1"/>
</dbReference>
<protein>
    <recommendedName>
        <fullName evidence="1">NAD-dependent epimerase/dehydratase domain-containing protein</fullName>
    </recommendedName>
</protein>
<dbReference type="GO" id="GO:0005737">
    <property type="term" value="C:cytoplasm"/>
    <property type="evidence" value="ECO:0007669"/>
    <property type="project" value="TreeGrafter"/>
</dbReference>